<dbReference type="HOGENOM" id="CLU_1970087_0_0_1"/>
<proteinExistence type="predicted"/>
<dbReference type="GeneID" id="4323264"/>
<dbReference type="EMBL" id="CH476606">
    <property type="protein sequence ID" value="EAU31080.1"/>
    <property type="molecule type" value="Genomic_DNA"/>
</dbReference>
<accession>Q0CBI6</accession>
<evidence type="ECO:0000313" key="2">
    <source>
        <dbReference type="Proteomes" id="UP000007963"/>
    </source>
</evidence>
<dbReference type="RefSeq" id="XP_001217534.1">
    <property type="nucleotide sequence ID" value="XM_001217533.1"/>
</dbReference>
<evidence type="ECO:0000313" key="1">
    <source>
        <dbReference type="EMBL" id="EAU31080.1"/>
    </source>
</evidence>
<organism evidence="1 2">
    <name type="scientific">Aspergillus terreus (strain NIH 2624 / FGSC A1156)</name>
    <dbReference type="NCBI Taxonomy" id="341663"/>
    <lineage>
        <taxon>Eukaryota</taxon>
        <taxon>Fungi</taxon>
        <taxon>Dikarya</taxon>
        <taxon>Ascomycota</taxon>
        <taxon>Pezizomycotina</taxon>
        <taxon>Eurotiomycetes</taxon>
        <taxon>Eurotiomycetidae</taxon>
        <taxon>Eurotiales</taxon>
        <taxon>Aspergillaceae</taxon>
        <taxon>Aspergillus</taxon>
        <taxon>Aspergillus subgen. Circumdati</taxon>
    </lineage>
</organism>
<sequence length="127" mass="12997">MGSKFDHSSGVEAAREVAIAVGEDRRAAWPSMGTPGDGRPGAAAAAAWDVTRVAWIPTGTGETDEEKRRMREDLQRGVDGAGAAGAGGAVGCVEGTAEETVVGATSEVAVDGIFWSDEASNFGFLRV</sequence>
<name>Q0CBI6_ASPTN</name>
<gene>
    <name evidence="1" type="ORF">ATEG_08948</name>
</gene>
<dbReference type="Proteomes" id="UP000007963">
    <property type="component" value="Unassembled WGS sequence"/>
</dbReference>
<reference evidence="2" key="1">
    <citation type="submission" date="2005-09" db="EMBL/GenBank/DDBJ databases">
        <title>Annotation of the Aspergillus terreus NIH2624 genome.</title>
        <authorList>
            <person name="Birren B.W."/>
            <person name="Lander E.S."/>
            <person name="Galagan J.E."/>
            <person name="Nusbaum C."/>
            <person name="Devon K."/>
            <person name="Henn M."/>
            <person name="Ma L.-J."/>
            <person name="Jaffe D.B."/>
            <person name="Butler J."/>
            <person name="Alvarez P."/>
            <person name="Gnerre S."/>
            <person name="Grabherr M."/>
            <person name="Kleber M."/>
            <person name="Mauceli E.W."/>
            <person name="Brockman W."/>
            <person name="Rounsley S."/>
            <person name="Young S.K."/>
            <person name="LaButti K."/>
            <person name="Pushparaj V."/>
            <person name="DeCaprio D."/>
            <person name="Crawford M."/>
            <person name="Koehrsen M."/>
            <person name="Engels R."/>
            <person name="Montgomery P."/>
            <person name="Pearson M."/>
            <person name="Howarth C."/>
            <person name="Larson L."/>
            <person name="Luoma S."/>
            <person name="White J."/>
            <person name="Alvarado L."/>
            <person name="Kodira C.D."/>
            <person name="Zeng Q."/>
            <person name="Oleary S."/>
            <person name="Yandava C."/>
            <person name="Denning D.W."/>
            <person name="Nierman W.C."/>
            <person name="Milne T."/>
            <person name="Madden K."/>
        </authorList>
    </citation>
    <scope>NUCLEOTIDE SEQUENCE [LARGE SCALE GENOMIC DNA]</scope>
    <source>
        <strain evidence="2">NIH 2624 / FGSC A1156</strain>
    </source>
</reference>
<dbReference type="VEuPathDB" id="FungiDB:ATEG_08948"/>
<protein>
    <submittedName>
        <fullName evidence="1">Uncharacterized protein</fullName>
    </submittedName>
</protein>
<dbReference type="AlphaFoldDB" id="Q0CBI6"/>